<evidence type="ECO:0000256" key="1">
    <source>
        <dbReference type="ARBA" id="ARBA00008779"/>
    </source>
</evidence>
<dbReference type="AlphaFoldDB" id="A0A382ADV2"/>
<organism evidence="6">
    <name type="scientific">marine metagenome</name>
    <dbReference type="NCBI Taxonomy" id="408172"/>
    <lineage>
        <taxon>unclassified sequences</taxon>
        <taxon>metagenomes</taxon>
        <taxon>ecological metagenomes</taxon>
    </lineage>
</organism>
<dbReference type="NCBIfam" id="TIGR03417">
    <property type="entry name" value="chol_sulfatase"/>
    <property type="match status" value="1"/>
</dbReference>
<sequence>MSRQQNFIIVMADQLTAKALGCYGNSEVISPNIDCLADQGVVFDAAYTSSPLCTPARYAFMTGQNVSQCGGYDNAAYMPSTMPTFAHYLRLMGYRTCLSGKMHFVGADQLHGFEERVTTDIYPADFGWIPDWKNPDERIDLWYHNMSSVKQAGVAAVTNQFIFDDEVGTQSLKVIYDHVRNEDERPLCLVTSFIHPHDPYVTRQKYWDAYEKVPIRLPEVTRPHKDKQDSHSKRLEKVIALDAVDLSEEEIVNARRAYYGNVTYVDEWLGNIRSTLQECGMSENTTILFTSDHGDMLGEFGLWYKMSFREWSSRIPLIIHNASRFSTRRVEQPIALVDVLPTLIEMAQEGRCEPKPSLIAPLNGRSLIPLCNGNAERDLNLAISEYLAEGTGMPMLMIRRGSYKYTNCHDDPDQLFDLNSDPNELNNLADSNSYSKTLEEFQNEAEQYWNVNKLKHKVIQDQERRRFINSALRIGRYQGWDFKPKRNPENEFTRSHMDLSKFDYASRYPRPEPFYPRWK</sequence>
<evidence type="ECO:0000313" key="6">
    <source>
        <dbReference type="EMBL" id="SVA99706.1"/>
    </source>
</evidence>
<dbReference type="Gene3D" id="3.40.720.10">
    <property type="entry name" value="Alkaline Phosphatase, subunit A"/>
    <property type="match status" value="1"/>
</dbReference>
<dbReference type="InterPro" id="IPR017785">
    <property type="entry name" value="Choline-sulfatase"/>
</dbReference>
<dbReference type="EMBL" id="UINC01024975">
    <property type="protein sequence ID" value="SVA99706.1"/>
    <property type="molecule type" value="Genomic_DNA"/>
</dbReference>
<dbReference type="Pfam" id="PF12411">
    <property type="entry name" value="Choline_sulf_C"/>
    <property type="match status" value="1"/>
</dbReference>
<evidence type="ECO:0000256" key="3">
    <source>
        <dbReference type="ARBA" id="ARBA00022801"/>
    </source>
</evidence>
<reference evidence="6" key="1">
    <citation type="submission" date="2018-05" db="EMBL/GenBank/DDBJ databases">
        <authorList>
            <person name="Lanie J.A."/>
            <person name="Ng W.-L."/>
            <person name="Kazmierczak K.M."/>
            <person name="Andrzejewski T.M."/>
            <person name="Davidsen T.M."/>
            <person name="Wayne K.J."/>
            <person name="Tettelin H."/>
            <person name="Glass J.I."/>
            <person name="Rusch D."/>
            <person name="Podicherti R."/>
            <person name="Tsui H.-C.T."/>
            <person name="Winkler M.E."/>
        </authorList>
    </citation>
    <scope>NUCLEOTIDE SEQUENCE</scope>
</reference>
<evidence type="ECO:0000259" key="4">
    <source>
        <dbReference type="Pfam" id="PF00884"/>
    </source>
</evidence>
<dbReference type="PANTHER" id="PTHR45953">
    <property type="entry name" value="IDURONATE 2-SULFATASE"/>
    <property type="match status" value="1"/>
</dbReference>
<keyword evidence="3" id="KW-0378">Hydrolase</keyword>
<evidence type="ECO:0000259" key="5">
    <source>
        <dbReference type="Pfam" id="PF12411"/>
    </source>
</evidence>
<dbReference type="GO" id="GO:0046872">
    <property type="term" value="F:metal ion binding"/>
    <property type="evidence" value="ECO:0007669"/>
    <property type="project" value="UniProtKB-KW"/>
</dbReference>
<dbReference type="FunFam" id="3.40.720.10:FF:000032">
    <property type="entry name" value="Choline sulfatase"/>
    <property type="match status" value="1"/>
</dbReference>
<keyword evidence="2" id="KW-0479">Metal-binding</keyword>
<dbReference type="PANTHER" id="PTHR45953:SF1">
    <property type="entry name" value="IDURONATE 2-SULFATASE"/>
    <property type="match status" value="1"/>
</dbReference>
<feature type="domain" description="Sulfatase N-terminal" evidence="4">
    <location>
        <begin position="5"/>
        <end position="347"/>
    </location>
</feature>
<dbReference type="Pfam" id="PF00884">
    <property type="entry name" value="Sulfatase"/>
    <property type="match status" value="1"/>
</dbReference>
<dbReference type="InterPro" id="IPR024607">
    <property type="entry name" value="Sulfatase_CS"/>
</dbReference>
<protein>
    <recommendedName>
        <fullName evidence="7">Sulfatase N-terminal domain-containing protein</fullName>
    </recommendedName>
</protein>
<dbReference type="InterPro" id="IPR000917">
    <property type="entry name" value="Sulfatase_N"/>
</dbReference>
<accession>A0A382ADV2</accession>
<comment type="similarity">
    <text evidence="1">Belongs to the sulfatase family.</text>
</comment>
<feature type="domain" description="Choline sulfatase enzyme C-terminal" evidence="5">
    <location>
        <begin position="457"/>
        <end position="508"/>
    </location>
</feature>
<dbReference type="PROSITE" id="PS00149">
    <property type="entry name" value="SULFATASE_2"/>
    <property type="match status" value="1"/>
</dbReference>
<name>A0A382ADV2_9ZZZZ</name>
<evidence type="ECO:0000256" key="2">
    <source>
        <dbReference type="ARBA" id="ARBA00022723"/>
    </source>
</evidence>
<dbReference type="InterPro" id="IPR017850">
    <property type="entry name" value="Alkaline_phosphatase_core_sf"/>
</dbReference>
<proteinExistence type="inferred from homology"/>
<dbReference type="SUPFAM" id="SSF53649">
    <property type="entry name" value="Alkaline phosphatase-like"/>
    <property type="match status" value="1"/>
</dbReference>
<dbReference type="CDD" id="cd16032">
    <property type="entry name" value="choline-sulfatase"/>
    <property type="match status" value="1"/>
</dbReference>
<gene>
    <name evidence="6" type="ORF">METZ01_LOCUS152560</name>
</gene>
<dbReference type="InterPro" id="IPR025863">
    <property type="entry name" value="Choline_sulf_C_dom"/>
</dbReference>
<dbReference type="PROSITE" id="PS00523">
    <property type="entry name" value="SULFATASE_1"/>
    <property type="match status" value="1"/>
</dbReference>
<evidence type="ECO:0008006" key="7">
    <source>
        <dbReference type="Google" id="ProtNLM"/>
    </source>
</evidence>
<dbReference type="GO" id="GO:0008484">
    <property type="term" value="F:sulfuric ester hydrolase activity"/>
    <property type="evidence" value="ECO:0007669"/>
    <property type="project" value="TreeGrafter"/>
</dbReference>
<dbReference type="GO" id="GO:0005737">
    <property type="term" value="C:cytoplasm"/>
    <property type="evidence" value="ECO:0007669"/>
    <property type="project" value="TreeGrafter"/>
</dbReference>